<accession>A0A9D0Z9B6</accession>
<dbReference type="Pfam" id="PF06262">
    <property type="entry name" value="Zincin_1"/>
    <property type="match status" value="1"/>
</dbReference>
<evidence type="ECO:0000313" key="2">
    <source>
        <dbReference type="Proteomes" id="UP000886887"/>
    </source>
</evidence>
<dbReference type="AlphaFoldDB" id="A0A9D0Z9B6"/>
<evidence type="ECO:0000313" key="1">
    <source>
        <dbReference type="EMBL" id="HIQ71612.1"/>
    </source>
</evidence>
<dbReference type="SUPFAM" id="SSF55486">
    <property type="entry name" value="Metalloproteases ('zincins'), catalytic domain"/>
    <property type="match status" value="1"/>
</dbReference>
<dbReference type="Proteomes" id="UP000886887">
    <property type="component" value="Unassembled WGS sequence"/>
</dbReference>
<organism evidence="1 2">
    <name type="scientific">Candidatus Onthenecus intestinigallinarum</name>
    <dbReference type="NCBI Taxonomy" id="2840875"/>
    <lineage>
        <taxon>Bacteria</taxon>
        <taxon>Bacillati</taxon>
        <taxon>Bacillota</taxon>
        <taxon>Clostridia</taxon>
        <taxon>Eubacteriales</taxon>
        <taxon>Candidatus Onthenecus</taxon>
    </lineage>
</organism>
<protein>
    <submittedName>
        <fullName evidence="1">Metallopeptidase family protein</fullName>
    </submittedName>
</protein>
<gene>
    <name evidence="1" type="ORF">IAB73_05320</name>
</gene>
<reference evidence="1" key="1">
    <citation type="submission" date="2020-10" db="EMBL/GenBank/DDBJ databases">
        <authorList>
            <person name="Gilroy R."/>
        </authorList>
    </citation>
    <scope>NUCLEOTIDE SEQUENCE</scope>
    <source>
        <strain evidence="1">ChiSxjej2B14-6234</strain>
    </source>
</reference>
<reference evidence="1" key="2">
    <citation type="journal article" date="2021" name="PeerJ">
        <title>Extensive microbial diversity within the chicken gut microbiome revealed by metagenomics and culture.</title>
        <authorList>
            <person name="Gilroy R."/>
            <person name="Ravi A."/>
            <person name="Getino M."/>
            <person name="Pursley I."/>
            <person name="Horton D.L."/>
            <person name="Alikhan N.F."/>
            <person name="Baker D."/>
            <person name="Gharbi K."/>
            <person name="Hall N."/>
            <person name="Watson M."/>
            <person name="Adriaenssens E.M."/>
            <person name="Foster-Nyarko E."/>
            <person name="Jarju S."/>
            <person name="Secka A."/>
            <person name="Antonio M."/>
            <person name="Oren A."/>
            <person name="Chaudhuri R.R."/>
            <person name="La Ragione R."/>
            <person name="Hildebrand F."/>
            <person name="Pallen M.J."/>
        </authorList>
    </citation>
    <scope>NUCLEOTIDE SEQUENCE</scope>
    <source>
        <strain evidence="1">ChiSxjej2B14-6234</strain>
    </source>
</reference>
<dbReference type="EMBL" id="DVFJ01000015">
    <property type="protein sequence ID" value="HIQ71612.1"/>
    <property type="molecule type" value="Genomic_DNA"/>
</dbReference>
<dbReference type="InterPro" id="IPR010428">
    <property type="entry name" value="Zincin_1"/>
</dbReference>
<comment type="caution">
    <text evidence="1">The sequence shown here is derived from an EMBL/GenBank/DDBJ whole genome shotgun (WGS) entry which is preliminary data.</text>
</comment>
<dbReference type="InterPro" id="IPR038555">
    <property type="entry name" value="Zincin_1_sf"/>
</dbReference>
<proteinExistence type="predicted"/>
<name>A0A9D0Z9B6_9FIRM</name>
<sequence length="130" mass="15122">MVSLEQFHEMLEAAAEELPEELYERLNGGVLLMPGSKLSEHAIDADLYTLGEYQYSTAMGSRIVLFYGSFKRVFGHCSPEELMGHVRDTLRHEFRHHLERLAGERDLEIEDEEALRRYYEEKACKGSVRR</sequence>
<dbReference type="Gene3D" id="3.30.2010.20">
    <property type="match status" value="1"/>
</dbReference>